<evidence type="ECO:0000313" key="2">
    <source>
        <dbReference type="EMBL" id="PWA69516.1"/>
    </source>
</evidence>
<dbReference type="Proteomes" id="UP000245207">
    <property type="component" value="Unassembled WGS sequence"/>
</dbReference>
<proteinExistence type="predicted"/>
<feature type="region of interest" description="Disordered" evidence="1">
    <location>
        <begin position="1"/>
        <end position="26"/>
    </location>
</feature>
<gene>
    <name evidence="2" type="ORF">CTI12_AA294110</name>
</gene>
<sequence>MKGKNSSKKKNSEKATSKVSNFKEGQEGHYSMDEIWKDLDLLDEDTITPVFDPYTEIAPSLTWDNSLITTWTMGSQEEFSIDSFPLTSQQFSSGLTD</sequence>
<evidence type="ECO:0000256" key="1">
    <source>
        <dbReference type="SAM" id="MobiDB-lite"/>
    </source>
</evidence>
<dbReference type="EMBL" id="PKPP01003423">
    <property type="protein sequence ID" value="PWA69516.1"/>
    <property type="molecule type" value="Genomic_DNA"/>
</dbReference>
<protein>
    <submittedName>
        <fullName evidence="2">Uncharacterized protein</fullName>
    </submittedName>
</protein>
<keyword evidence="3" id="KW-1185">Reference proteome</keyword>
<dbReference type="STRING" id="35608.A0A2U1N7N6"/>
<accession>A0A2U1N7N6</accession>
<dbReference type="OrthoDB" id="2143914at2759"/>
<reference evidence="2 3" key="1">
    <citation type="journal article" date="2018" name="Mol. Plant">
        <title>The genome of Artemisia annua provides insight into the evolution of Asteraceae family and artemisinin biosynthesis.</title>
        <authorList>
            <person name="Shen Q."/>
            <person name="Zhang L."/>
            <person name="Liao Z."/>
            <person name="Wang S."/>
            <person name="Yan T."/>
            <person name="Shi P."/>
            <person name="Liu M."/>
            <person name="Fu X."/>
            <person name="Pan Q."/>
            <person name="Wang Y."/>
            <person name="Lv Z."/>
            <person name="Lu X."/>
            <person name="Zhang F."/>
            <person name="Jiang W."/>
            <person name="Ma Y."/>
            <person name="Chen M."/>
            <person name="Hao X."/>
            <person name="Li L."/>
            <person name="Tang Y."/>
            <person name="Lv G."/>
            <person name="Zhou Y."/>
            <person name="Sun X."/>
            <person name="Brodelius P.E."/>
            <person name="Rose J.K.C."/>
            <person name="Tang K."/>
        </authorList>
    </citation>
    <scope>NUCLEOTIDE SEQUENCE [LARGE SCALE GENOMIC DNA]</scope>
    <source>
        <strain evidence="3">cv. Huhao1</strain>
        <tissue evidence="2">Leaf</tissue>
    </source>
</reference>
<organism evidence="2 3">
    <name type="scientific">Artemisia annua</name>
    <name type="common">Sweet wormwood</name>
    <dbReference type="NCBI Taxonomy" id="35608"/>
    <lineage>
        <taxon>Eukaryota</taxon>
        <taxon>Viridiplantae</taxon>
        <taxon>Streptophyta</taxon>
        <taxon>Embryophyta</taxon>
        <taxon>Tracheophyta</taxon>
        <taxon>Spermatophyta</taxon>
        <taxon>Magnoliopsida</taxon>
        <taxon>eudicotyledons</taxon>
        <taxon>Gunneridae</taxon>
        <taxon>Pentapetalae</taxon>
        <taxon>asterids</taxon>
        <taxon>campanulids</taxon>
        <taxon>Asterales</taxon>
        <taxon>Asteraceae</taxon>
        <taxon>Asteroideae</taxon>
        <taxon>Anthemideae</taxon>
        <taxon>Artemisiinae</taxon>
        <taxon>Artemisia</taxon>
    </lineage>
</organism>
<comment type="caution">
    <text evidence="2">The sequence shown here is derived from an EMBL/GenBank/DDBJ whole genome shotgun (WGS) entry which is preliminary data.</text>
</comment>
<evidence type="ECO:0000313" key="3">
    <source>
        <dbReference type="Proteomes" id="UP000245207"/>
    </source>
</evidence>
<name>A0A2U1N7N6_ARTAN</name>
<dbReference type="AlphaFoldDB" id="A0A2U1N7N6"/>